<reference evidence="1" key="1">
    <citation type="journal article" date="2020" name="Stud. Mycol.">
        <title>101 Dothideomycetes genomes: a test case for predicting lifestyles and emergence of pathogens.</title>
        <authorList>
            <person name="Haridas S."/>
            <person name="Albert R."/>
            <person name="Binder M."/>
            <person name="Bloem J."/>
            <person name="Labutti K."/>
            <person name="Salamov A."/>
            <person name="Andreopoulos B."/>
            <person name="Baker S."/>
            <person name="Barry K."/>
            <person name="Bills G."/>
            <person name="Bluhm B."/>
            <person name="Cannon C."/>
            <person name="Castanera R."/>
            <person name="Culley D."/>
            <person name="Daum C."/>
            <person name="Ezra D."/>
            <person name="Gonzalez J."/>
            <person name="Henrissat B."/>
            <person name="Kuo A."/>
            <person name="Liang C."/>
            <person name="Lipzen A."/>
            <person name="Lutzoni F."/>
            <person name="Magnuson J."/>
            <person name="Mondo S."/>
            <person name="Nolan M."/>
            <person name="Ohm R."/>
            <person name="Pangilinan J."/>
            <person name="Park H.-J."/>
            <person name="Ramirez L."/>
            <person name="Alfaro M."/>
            <person name="Sun H."/>
            <person name="Tritt A."/>
            <person name="Yoshinaga Y."/>
            <person name="Zwiers L.-H."/>
            <person name="Turgeon B."/>
            <person name="Goodwin S."/>
            <person name="Spatafora J."/>
            <person name="Crous P."/>
            <person name="Grigoriev I."/>
        </authorList>
    </citation>
    <scope>NUCLEOTIDE SEQUENCE</scope>
    <source>
        <strain evidence="1">CBS 161.51</strain>
    </source>
</reference>
<name>A0A6A5S7P1_9PLEO</name>
<dbReference type="Proteomes" id="UP000800038">
    <property type="component" value="Unassembled WGS sequence"/>
</dbReference>
<protein>
    <submittedName>
        <fullName evidence="1">Uncharacterized protein</fullName>
    </submittedName>
</protein>
<dbReference type="EMBL" id="ML976225">
    <property type="protein sequence ID" value="KAF1935923.1"/>
    <property type="molecule type" value="Genomic_DNA"/>
</dbReference>
<keyword evidence="2" id="KW-1185">Reference proteome</keyword>
<accession>A0A6A5S7P1</accession>
<dbReference type="OrthoDB" id="3907674at2759"/>
<evidence type="ECO:0000313" key="2">
    <source>
        <dbReference type="Proteomes" id="UP000800038"/>
    </source>
</evidence>
<sequence length="189" mass="21126">MFLEQDIIAPLLVQNTAAHTSVKPWAQAFNDLTNLTLHPSTKYAFDIVFGPMLLDDTTRIAQAVAQAPLTAEFVKNEADAVRLFHTQISLIIMQYFSSMPVVKQLDQSGPLGNSSFGGFVDTQFFQVPTQELLAIGEHKTPGVIGSEWSPARQTAEMQDLGRELRAYAYHYKCPQVFCYDGVRMLIVRL</sequence>
<organism evidence="1 2">
    <name type="scientific">Clathrospora elynae</name>
    <dbReference type="NCBI Taxonomy" id="706981"/>
    <lineage>
        <taxon>Eukaryota</taxon>
        <taxon>Fungi</taxon>
        <taxon>Dikarya</taxon>
        <taxon>Ascomycota</taxon>
        <taxon>Pezizomycotina</taxon>
        <taxon>Dothideomycetes</taxon>
        <taxon>Pleosporomycetidae</taxon>
        <taxon>Pleosporales</taxon>
        <taxon>Diademaceae</taxon>
        <taxon>Clathrospora</taxon>
    </lineage>
</organism>
<proteinExistence type="predicted"/>
<evidence type="ECO:0000313" key="1">
    <source>
        <dbReference type="EMBL" id="KAF1935923.1"/>
    </source>
</evidence>
<dbReference type="AlphaFoldDB" id="A0A6A5S7P1"/>
<gene>
    <name evidence="1" type="ORF">EJ02DRAFT_482921</name>
</gene>